<organism evidence="1 2">
    <name type="scientific">Penicillium nordicum</name>
    <dbReference type="NCBI Taxonomy" id="229535"/>
    <lineage>
        <taxon>Eukaryota</taxon>
        <taxon>Fungi</taxon>
        <taxon>Dikarya</taxon>
        <taxon>Ascomycota</taxon>
        <taxon>Pezizomycotina</taxon>
        <taxon>Eurotiomycetes</taxon>
        <taxon>Eurotiomycetidae</taxon>
        <taxon>Eurotiales</taxon>
        <taxon>Aspergillaceae</taxon>
        <taxon>Penicillium</taxon>
    </lineage>
</organism>
<comment type="caution">
    <text evidence="1">The sequence shown here is derived from an EMBL/GenBank/DDBJ whole genome shotgun (WGS) entry which is preliminary data.</text>
</comment>
<dbReference type="Proteomes" id="UP000037696">
    <property type="component" value="Unassembled WGS sequence"/>
</dbReference>
<accession>A0A0M8PEH3</accession>
<evidence type="ECO:0000313" key="1">
    <source>
        <dbReference type="EMBL" id="KOS46491.1"/>
    </source>
</evidence>
<evidence type="ECO:0000313" key="2">
    <source>
        <dbReference type="Proteomes" id="UP000037696"/>
    </source>
</evidence>
<dbReference type="EMBL" id="LHQQ01000028">
    <property type="protein sequence ID" value="KOS46491.1"/>
    <property type="molecule type" value="Genomic_DNA"/>
</dbReference>
<keyword evidence="2" id="KW-1185">Reference proteome</keyword>
<name>A0A0M8PEH3_9EURO</name>
<dbReference type="AlphaFoldDB" id="A0A0M8PEH3"/>
<feature type="non-terminal residue" evidence="1">
    <location>
        <position position="1"/>
    </location>
</feature>
<gene>
    <name evidence="1" type="ORF">ACN38_g2588</name>
</gene>
<protein>
    <submittedName>
        <fullName evidence="1">Uncharacterized protein</fullName>
    </submittedName>
</protein>
<reference evidence="1 2" key="1">
    <citation type="submission" date="2015-08" db="EMBL/GenBank/DDBJ databases">
        <title>Genome sequencing of Penicillium nordicum.</title>
        <authorList>
            <person name="Nguyen H.D."/>
            <person name="Seifert K.A."/>
        </authorList>
    </citation>
    <scope>NUCLEOTIDE SEQUENCE [LARGE SCALE GENOMIC DNA]</scope>
    <source>
        <strain evidence="1 2">DAOMC 185683</strain>
    </source>
</reference>
<sequence length="34" mass="3856">IGAHYEPNNINMPIYRSYIINAFFPGFLGIQITA</sequence>
<proteinExistence type="predicted"/>